<dbReference type="EMBL" id="BAABJW010000001">
    <property type="protein sequence ID" value="GAA4804630.1"/>
    <property type="molecule type" value="Genomic_DNA"/>
</dbReference>
<dbReference type="Gene3D" id="1.20.120.330">
    <property type="entry name" value="Nucleotidyltransferases domain 2"/>
    <property type="match status" value="1"/>
</dbReference>
<proteinExistence type="predicted"/>
<dbReference type="Proteomes" id="UP001501433">
    <property type="component" value="Unassembled WGS sequence"/>
</dbReference>
<protein>
    <recommendedName>
        <fullName evidence="1">HEPN domain-containing protein</fullName>
    </recommendedName>
</protein>
<organism evidence="2 3">
    <name type="scientific">Litoribaculum gwangyangense</name>
    <dbReference type="NCBI Taxonomy" id="1130722"/>
    <lineage>
        <taxon>Bacteria</taxon>
        <taxon>Pseudomonadati</taxon>
        <taxon>Bacteroidota</taxon>
        <taxon>Flavobacteriia</taxon>
        <taxon>Flavobacteriales</taxon>
        <taxon>Flavobacteriaceae</taxon>
        <taxon>Litoribaculum</taxon>
    </lineage>
</organism>
<dbReference type="RefSeq" id="WP_345275718.1">
    <property type="nucleotide sequence ID" value="NZ_BAABJW010000001.1"/>
</dbReference>
<sequence length="124" mass="14409">METEAKKLFKEAVDKLNEANKELYRPEEDIVSYSVCKNSQRAIENYLKGYLLKSGIDPIGFKTVSTLYEQCIKVNKKFEKIDFSDFQCKSHNLENVYCNEVSKVSSCFDIADSLDTFLRREKIL</sequence>
<evidence type="ECO:0000313" key="2">
    <source>
        <dbReference type="EMBL" id="GAA4804630.1"/>
    </source>
</evidence>
<evidence type="ECO:0000259" key="1">
    <source>
        <dbReference type="Pfam" id="PF05168"/>
    </source>
</evidence>
<dbReference type="Pfam" id="PF05168">
    <property type="entry name" value="HEPN"/>
    <property type="match status" value="1"/>
</dbReference>
<feature type="domain" description="HEPN" evidence="1">
    <location>
        <begin position="6"/>
        <end position="81"/>
    </location>
</feature>
<name>A0ABP9C794_9FLAO</name>
<accession>A0ABP9C794</accession>
<comment type="caution">
    <text evidence="2">The sequence shown here is derived from an EMBL/GenBank/DDBJ whole genome shotgun (WGS) entry which is preliminary data.</text>
</comment>
<reference evidence="3" key="1">
    <citation type="journal article" date="2019" name="Int. J. Syst. Evol. Microbiol.">
        <title>The Global Catalogue of Microorganisms (GCM) 10K type strain sequencing project: providing services to taxonomists for standard genome sequencing and annotation.</title>
        <authorList>
            <consortium name="The Broad Institute Genomics Platform"/>
            <consortium name="The Broad Institute Genome Sequencing Center for Infectious Disease"/>
            <person name="Wu L."/>
            <person name="Ma J."/>
        </authorList>
    </citation>
    <scope>NUCLEOTIDE SEQUENCE [LARGE SCALE GENOMIC DNA]</scope>
    <source>
        <strain evidence="3">JCM 18325</strain>
    </source>
</reference>
<keyword evidence="3" id="KW-1185">Reference proteome</keyword>
<evidence type="ECO:0000313" key="3">
    <source>
        <dbReference type="Proteomes" id="UP001501433"/>
    </source>
</evidence>
<gene>
    <name evidence="2" type="ORF">GCM10023330_08780</name>
</gene>
<dbReference type="InterPro" id="IPR007842">
    <property type="entry name" value="HEPN_dom"/>
</dbReference>